<keyword evidence="2 7" id="KW-0732">Signal</keyword>
<evidence type="ECO:0000313" key="10">
    <source>
        <dbReference type="EMBL" id="CAF0826569.1"/>
    </source>
</evidence>
<dbReference type="EMBL" id="CAJOBC010000668">
    <property type="protein sequence ID" value="CAF3613411.1"/>
    <property type="molecule type" value="Genomic_DNA"/>
</dbReference>
<dbReference type="PROSITE" id="PS50026">
    <property type="entry name" value="EGF_3"/>
    <property type="match status" value="3"/>
</dbReference>
<evidence type="ECO:0000256" key="6">
    <source>
        <dbReference type="PROSITE-ProRule" id="PRU00076"/>
    </source>
</evidence>
<dbReference type="OrthoDB" id="430340at2759"/>
<dbReference type="InterPro" id="IPR013032">
    <property type="entry name" value="EGF-like_CS"/>
</dbReference>
<feature type="domain" description="EGF-like" evidence="8">
    <location>
        <begin position="99"/>
        <end position="135"/>
    </location>
</feature>
<evidence type="ECO:0000313" key="12">
    <source>
        <dbReference type="EMBL" id="CAF3613411.1"/>
    </source>
</evidence>
<evidence type="ECO:0000256" key="3">
    <source>
        <dbReference type="ARBA" id="ARBA00022737"/>
    </source>
</evidence>
<comment type="caution">
    <text evidence="10">The sequence shown here is derived from an EMBL/GenBank/DDBJ whole genome shotgun (WGS) entry which is preliminary data.</text>
</comment>
<dbReference type="GO" id="GO:0005509">
    <property type="term" value="F:calcium ion binding"/>
    <property type="evidence" value="ECO:0007669"/>
    <property type="project" value="InterPro"/>
</dbReference>
<dbReference type="AlphaFoldDB" id="A0A813UQE6"/>
<proteinExistence type="predicted"/>
<organism evidence="10 13">
    <name type="scientific">Didymodactylos carnosus</name>
    <dbReference type="NCBI Taxonomy" id="1234261"/>
    <lineage>
        <taxon>Eukaryota</taxon>
        <taxon>Metazoa</taxon>
        <taxon>Spiralia</taxon>
        <taxon>Gnathifera</taxon>
        <taxon>Rotifera</taxon>
        <taxon>Eurotatoria</taxon>
        <taxon>Bdelloidea</taxon>
        <taxon>Philodinida</taxon>
        <taxon>Philodinidae</taxon>
        <taxon>Didymodactylos</taxon>
    </lineage>
</organism>
<evidence type="ECO:0000313" key="9">
    <source>
        <dbReference type="EMBL" id="CAF0725118.1"/>
    </source>
</evidence>
<protein>
    <recommendedName>
        <fullName evidence="8">EGF-like domain-containing protein</fullName>
    </recommendedName>
</protein>
<dbReference type="Proteomes" id="UP000677228">
    <property type="component" value="Unassembled WGS sequence"/>
</dbReference>
<dbReference type="PANTHER" id="PTHR12916">
    <property type="entry name" value="CYTOCHROME C OXIDASE POLYPEPTIDE VIC-2"/>
    <property type="match status" value="1"/>
</dbReference>
<dbReference type="Pfam" id="PF12661">
    <property type="entry name" value="hEGF"/>
    <property type="match status" value="1"/>
</dbReference>
<dbReference type="EMBL" id="CAJNOQ010000668">
    <property type="protein sequence ID" value="CAF0826569.1"/>
    <property type="molecule type" value="Genomic_DNA"/>
</dbReference>
<evidence type="ECO:0000256" key="2">
    <source>
        <dbReference type="ARBA" id="ARBA00022729"/>
    </source>
</evidence>
<gene>
    <name evidence="10" type="ORF">GPM918_LOCUS4829</name>
    <name evidence="9" type="ORF">OVA965_LOCUS366</name>
    <name evidence="12" type="ORF">SRO942_LOCUS4830</name>
    <name evidence="11" type="ORF">TMI583_LOCUS366</name>
</gene>
<evidence type="ECO:0000259" key="8">
    <source>
        <dbReference type="PROSITE" id="PS50026"/>
    </source>
</evidence>
<feature type="disulfide bond" evidence="6">
    <location>
        <begin position="125"/>
        <end position="134"/>
    </location>
</feature>
<keyword evidence="13" id="KW-1185">Reference proteome</keyword>
<accession>A0A813UQE6</accession>
<comment type="caution">
    <text evidence="6">Lacks conserved residue(s) required for the propagation of feature annotation.</text>
</comment>
<dbReference type="InterPro" id="IPR001881">
    <property type="entry name" value="EGF-like_Ca-bd_dom"/>
</dbReference>
<keyword evidence="1 6" id="KW-0245">EGF-like domain</keyword>
<dbReference type="InterPro" id="IPR000742">
    <property type="entry name" value="EGF"/>
</dbReference>
<feature type="chain" id="PRO_5036223214" description="EGF-like domain-containing protein" evidence="7">
    <location>
        <begin position="19"/>
        <end position="190"/>
    </location>
</feature>
<feature type="disulfide bond" evidence="6">
    <location>
        <begin position="83"/>
        <end position="92"/>
    </location>
</feature>
<keyword evidence="5" id="KW-0325">Glycoprotein</keyword>
<evidence type="ECO:0000313" key="11">
    <source>
        <dbReference type="EMBL" id="CAF3498256.1"/>
    </source>
</evidence>
<evidence type="ECO:0000256" key="1">
    <source>
        <dbReference type="ARBA" id="ARBA00022536"/>
    </source>
</evidence>
<dbReference type="SMART" id="SM00179">
    <property type="entry name" value="EGF_CA"/>
    <property type="match status" value="1"/>
</dbReference>
<dbReference type="Proteomes" id="UP000681722">
    <property type="component" value="Unassembled WGS sequence"/>
</dbReference>
<dbReference type="PROSITE" id="PS00022">
    <property type="entry name" value="EGF_1"/>
    <property type="match status" value="3"/>
</dbReference>
<sequence>MLCTIFLITAALLVHITGQQQTNKSGLCNNMTCAYGKCEQMECKCDPGITGKQCDIDIKDCEQEACLNGGTCIELVNGFSCQCSQWYYGFRCQYAISLIHFPCLSYKCLNGGTCVMVNDEPKCLCNNQYDGLKCEHYLNQPKSCNVLQCYNGGTCIAVGMPPLFDLYCLCKKNHQGAKCELNATPYSGKG</sequence>
<dbReference type="SMART" id="SM00181">
    <property type="entry name" value="EGF"/>
    <property type="match status" value="4"/>
</dbReference>
<dbReference type="EMBL" id="CAJNOK010000047">
    <property type="protein sequence ID" value="CAF0725118.1"/>
    <property type="molecule type" value="Genomic_DNA"/>
</dbReference>
<dbReference type="FunFam" id="2.10.25.10:FF:000122">
    <property type="entry name" value="Protein crumbs homolog 2"/>
    <property type="match status" value="1"/>
</dbReference>
<feature type="domain" description="EGF-like" evidence="8">
    <location>
        <begin position="57"/>
        <end position="93"/>
    </location>
</feature>
<dbReference type="Proteomes" id="UP000682733">
    <property type="component" value="Unassembled WGS sequence"/>
</dbReference>
<reference evidence="10" key="1">
    <citation type="submission" date="2021-02" db="EMBL/GenBank/DDBJ databases">
        <authorList>
            <person name="Nowell W R."/>
        </authorList>
    </citation>
    <scope>NUCLEOTIDE SEQUENCE</scope>
</reference>
<feature type="disulfide bond" evidence="6">
    <location>
        <begin position="170"/>
        <end position="179"/>
    </location>
</feature>
<name>A0A813UQE6_9BILA</name>
<dbReference type="Pfam" id="PF00008">
    <property type="entry name" value="EGF"/>
    <property type="match status" value="1"/>
</dbReference>
<feature type="signal peptide" evidence="7">
    <location>
        <begin position="1"/>
        <end position="18"/>
    </location>
</feature>
<dbReference type="EMBL" id="CAJOBA010000047">
    <property type="protein sequence ID" value="CAF3498256.1"/>
    <property type="molecule type" value="Genomic_DNA"/>
</dbReference>
<evidence type="ECO:0000256" key="4">
    <source>
        <dbReference type="ARBA" id="ARBA00023157"/>
    </source>
</evidence>
<evidence type="ECO:0000256" key="7">
    <source>
        <dbReference type="SAM" id="SignalP"/>
    </source>
</evidence>
<dbReference type="SUPFAM" id="SSF57196">
    <property type="entry name" value="EGF/Laminin"/>
    <property type="match status" value="3"/>
</dbReference>
<keyword evidence="4 6" id="KW-1015">Disulfide bond</keyword>
<dbReference type="Gene3D" id="2.10.25.10">
    <property type="entry name" value="Laminin"/>
    <property type="match status" value="3"/>
</dbReference>
<evidence type="ECO:0000256" key="5">
    <source>
        <dbReference type="ARBA" id="ARBA00023180"/>
    </source>
</evidence>
<feature type="domain" description="EGF-like" evidence="8">
    <location>
        <begin position="140"/>
        <end position="180"/>
    </location>
</feature>
<evidence type="ECO:0000313" key="13">
    <source>
        <dbReference type="Proteomes" id="UP000663829"/>
    </source>
</evidence>
<dbReference type="Proteomes" id="UP000663829">
    <property type="component" value="Unassembled WGS sequence"/>
</dbReference>
<dbReference type="PANTHER" id="PTHR12916:SF4">
    <property type="entry name" value="UNINFLATABLE, ISOFORM C"/>
    <property type="match status" value="1"/>
</dbReference>
<keyword evidence="3" id="KW-0677">Repeat</keyword>
<dbReference type="CDD" id="cd00054">
    <property type="entry name" value="EGF_CA"/>
    <property type="match status" value="1"/>
</dbReference>